<dbReference type="EMBL" id="BMMH01000005">
    <property type="protein sequence ID" value="GGL12236.1"/>
    <property type="molecule type" value="Genomic_DNA"/>
</dbReference>
<dbReference type="Proteomes" id="UP000638263">
    <property type="component" value="Unassembled WGS sequence"/>
</dbReference>
<dbReference type="CDD" id="cd06588">
    <property type="entry name" value="PhnB_like"/>
    <property type="match status" value="1"/>
</dbReference>
<dbReference type="Pfam" id="PF06983">
    <property type="entry name" value="3-dmu-9_3-mt"/>
    <property type="match status" value="1"/>
</dbReference>
<name>A0A917VT78_9NOCA</name>
<evidence type="ECO:0000313" key="3">
    <source>
        <dbReference type="Proteomes" id="UP000638263"/>
    </source>
</evidence>
<dbReference type="AlphaFoldDB" id="A0A917VT78"/>
<organism evidence="2 3">
    <name type="scientific">Nocardia jinanensis</name>
    <dbReference type="NCBI Taxonomy" id="382504"/>
    <lineage>
        <taxon>Bacteria</taxon>
        <taxon>Bacillati</taxon>
        <taxon>Actinomycetota</taxon>
        <taxon>Actinomycetes</taxon>
        <taxon>Mycobacteriales</taxon>
        <taxon>Nocardiaceae</taxon>
        <taxon>Nocardia</taxon>
    </lineage>
</organism>
<dbReference type="PANTHER" id="PTHR33990">
    <property type="entry name" value="PROTEIN YJDN-RELATED"/>
    <property type="match status" value="1"/>
</dbReference>
<dbReference type="PIRSF" id="PIRSF021700">
    <property type="entry name" value="3_dmu_93_MTrfase"/>
    <property type="match status" value="1"/>
</dbReference>
<proteinExistence type="predicted"/>
<reference evidence="2" key="2">
    <citation type="submission" date="2020-09" db="EMBL/GenBank/DDBJ databases">
        <authorList>
            <person name="Sun Q."/>
            <person name="Zhou Y."/>
        </authorList>
    </citation>
    <scope>NUCLEOTIDE SEQUENCE</scope>
    <source>
        <strain evidence="2">CGMCC 4.3508</strain>
    </source>
</reference>
<dbReference type="RefSeq" id="WP_062997831.1">
    <property type="nucleotide sequence ID" value="NZ_BMMH01000005.1"/>
</dbReference>
<protein>
    <submittedName>
        <fullName evidence="2">VOC family protein</fullName>
    </submittedName>
</protein>
<evidence type="ECO:0000313" key="2">
    <source>
        <dbReference type="EMBL" id="GGL12236.1"/>
    </source>
</evidence>
<evidence type="ECO:0000259" key="1">
    <source>
        <dbReference type="Pfam" id="PF06983"/>
    </source>
</evidence>
<dbReference type="InterPro" id="IPR009725">
    <property type="entry name" value="3_dmu_93_MTrfase"/>
</dbReference>
<dbReference type="InterPro" id="IPR028973">
    <property type="entry name" value="PhnB-like"/>
</dbReference>
<keyword evidence="3" id="KW-1185">Reference proteome</keyword>
<dbReference type="SUPFAM" id="SSF54593">
    <property type="entry name" value="Glyoxalase/Bleomycin resistance protein/Dihydroxybiphenyl dioxygenase"/>
    <property type="match status" value="1"/>
</dbReference>
<gene>
    <name evidence="2" type="ORF">GCM10011588_28290</name>
</gene>
<reference evidence="2" key="1">
    <citation type="journal article" date="2014" name="Int. J. Syst. Evol. Microbiol.">
        <title>Complete genome sequence of Corynebacterium casei LMG S-19264T (=DSM 44701T), isolated from a smear-ripened cheese.</title>
        <authorList>
            <consortium name="US DOE Joint Genome Institute (JGI-PGF)"/>
            <person name="Walter F."/>
            <person name="Albersmeier A."/>
            <person name="Kalinowski J."/>
            <person name="Ruckert C."/>
        </authorList>
    </citation>
    <scope>NUCLEOTIDE SEQUENCE</scope>
    <source>
        <strain evidence="2">CGMCC 4.3508</strain>
    </source>
</reference>
<dbReference type="InterPro" id="IPR029068">
    <property type="entry name" value="Glyas_Bleomycin-R_OHBP_Dase"/>
</dbReference>
<comment type="caution">
    <text evidence="2">The sequence shown here is derived from an EMBL/GenBank/DDBJ whole genome shotgun (WGS) entry which is preliminary data.</text>
</comment>
<feature type="domain" description="PhnB-like" evidence="1">
    <location>
        <begin position="4"/>
        <end position="109"/>
    </location>
</feature>
<dbReference type="Gene3D" id="3.10.180.10">
    <property type="entry name" value="2,3-Dihydroxybiphenyl 1,2-Dioxygenase, domain 1"/>
    <property type="match status" value="1"/>
</dbReference>
<sequence>MQASTFLWFDGHAEEAADHYTSLVAGSAVLDRQRDADGRVTTVTFELAGQRYIAYNGGPQFTFTGAISLYLGCDTQQEVDTAWAALTEGGKEGPGGSLTDRFGVTWQVVPKALAELLAKADPPAAERILQAVHAMTKIDIQGLIEARDR</sequence>
<accession>A0A917VT78</accession>